<name>A0A4R5KGE2_9BACL</name>
<accession>A0A4R5KGE2</accession>
<evidence type="ECO:0000256" key="1">
    <source>
        <dbReference type="ARBA" id="ARBA00023015"/>
    </source>
</evidence>
<keyword evidence="4" id="KW-1133">Transmembrane helix</keyword>
<dbReference type="PROSITE" id="PS51257">
    <property type="entry name" value="PROKAR_LIPOPROTEIN"/>
    <property type="match status" value="1"/>
</dbReference>
<keyword evidence="4" id="KW-0472">Membrane</keyword>
<protein>
    <submittedName>
        <fullName evidence="6">AraC family transcriptional regulator</fullName>
    </submittedName>
</protein>
<keyword evidence="7" id="KW-1185">Reference proteome</keyword>
<dbReference type="SMART" id="SM00342">
    <property type="entry name" value="HTH_ARAC"/>
    <property type="match status" value="1"/>
</dbReference>
<sequence>MWKNKHYRHTFLIAAISACLPAAIIGLFVYILGTANIEAEAKRTHQQQVAYATERIDSNLAHLETVLAQWSFNLNLSNTYGNLDVEKDFYNIQQVIFKSLTWIKSSDQLIEDVSLYLDKQEVLIKENKGILRFDSRDALEAYRSLISYQRDIFWTDTISKNANSAPYMLVVRLSGGVGPTEAALIVEINAKQLNRLIGELEPGGGGSKLLMQQDGKYISLGRDGSAAPSELDLFVTEVVKGQGQDRDSVIESWKGQTFSVSFGKMKRIGHIWTVATATPLEQLTEPVRLLSRVVFYAGCAGLLLALGLSWLASRQLYRPIRRLVLLLRSGKRSAEGTDEIDYIASEWKHLSRESQILQERLDTQLPSLRENFLLQLVQGHLYFLNDGEIADRMEQYGWDVQDKLHAVMVVQLHGLYHSEGKFSPGDEQLVTFAAANMVEEITSGKALEASVINYQDMTVGLLVRFRHDHAMEDVKAALYNLAEELAATLYSLLKVHTAVCVGKSTVSLRSIPDLFDDTRKALSHKRLNEQRQILYLDEMMPEGQHHITYPMETEKEIIHALRMGMEAELYRAMDDFLAVLQRQSVKELQVRQGLLQLYGNLRNAIMLAGFNPQQLDDGEMQWEQLIQLQDPDAVLQSIKRQLILPYIRELHVTQDVQLKQLVEKVLITIHEMYMKDISLEYCADLHGTYPKKLSLGFKQVTGSTFIDYLTNYRLDTAKRLLVETDEKINDIAVQVGYQPPYFNRIFKKNEGITPGQYREKQNGAQTTVF</sequence>
<dbReference type="Proteomes" id="UP000295636">
    <property type="component" value="Unassembled WGS sequence"/>
</dbReference>
<organism evidence="6 7">
    <name type="scientific">Paenibacillus piri</name>
    <dbReference type="NCBI Taxonomy" id="2547395"/>
    <lineage>
        <taxon>Bacteria</taxon>
        <taxon>Bacillati</taxon>
        <taxon>Bacillota</taxon>
        <taxon>Bacilli</taxon>
        <taxon>Bacillales</taxon>
        <taxon>Paenibacillaceae</taxon>
        <taxon>Paenibacillus</taxon>
    </lineage>
</organism>
<evidence type="ECO:0000313" key="7">
    <source>
        <dbReference type="Proteomes" id="UP000295636"/>
    </source>
</evidence>
<feature type="domain" description="HTH araC/xylS-type" evidence="5">
    <location>
        <begin position="663"/>
        <end position="760"/>
    </location>
</feature>
<dbReference type="PROSITE" id="PS01124">
    <property type="entry name" value="HTH_ARAC_FAMILY_2"/>
    <property type="match status" value="1"/>
</dbReference>
<dbReference type="PROSITE" id="PS00041">
    <property type="entry name" value="HTH_ARAC_FAMILY_1"/>
    <property type="match status" value="1"/>
</dbReference>
<keyword evidence="3" id="KW-0804">Transcription</keyword>
<dbReference type="AlphaFoldDB" id="A0A4R5KGE2"/>
<dbReference type="EMBL" id="SMRT01000013">
    <property type="protein sequence ID" value="TDF94489.1"/>
    <property type="molecule type" value="Genomic_DNA"/>
</dbReference>
<evidence type="ECO:0000256" key="4">
    <source>
        <dbReference type="SAM" id="Phobius"/>
    </source>
</evidence>
<dbReference type="RefSeq" id="WP_133232919.1">
    <property type="nucleotide sequence ID" value="NZ_SMRT01000013.1"/>
</dbReference>
<dbReference type="PANTHER" id="PTHR43280">
    <property type="entry name" value="ARAC-FAMILY TRANSCRIPTIONAL REGULATOR"/>
    <property type="match status" value="1"/>
</dbReference>
<evidence type="ECO:0000256" key="2">
    <source>
        <dbReference type="ARBA" id="ARBA00023125"/>
    </source>
</evidence>
<dbReference type="PANTHER" id="PTHR43280:SF28">
    <property type="entry name" value="HTH-TYPE TRANSCRIPTIONAL ACTIVATOR RHAS"/>
    <property type="match status" value="1"/>
</dbReference>
<dbReference type="InterPro" id="IPR041522">
    <property type="entry name" value="CdaR_GGDEF"/>
</dbReference>
<dbReference type="GO" id="GO:0003700">
    <property type="term" value="F:DNA-binding transcription factor activity"/>
    <property type="evidence" value="ECO:0007669"/>
    <property type="project" value="InterPro"/>
</dbReference>
<reference evidence="6 7" key="1">
    <citation type="submission" date="2019-03" db="EMBL/GenBank/DDBJ databases">
        <title>This is whole genome sequence of Paenibacillus sp MS74 strain.</title>
        <authorList>
            <person name="Trinh H.N."/>
        </authorList>
    </citation>
    <scope>NUCLEOTIDE SEQUENCE [LARGE SCALE GENOMIC DNA]</scope>
    <source>
        <strain evidence="6 7">MS74</strain>
    </source>
</reference>
<feature type="transmembrane region" description="Helical" evidence="4">
    <location>
        <begin position="293"/>
        <end position="312"/>
    </location>
</feature>
<keyword evidence="2" id="KW-0238">DNA-binding</keyword>
<dbReference type="InterPro" id="IPR018062">
    <property type="entry name" value="HTH_AraC-typ_CS"/>
</dbReference>
<dbReference type="Gene3D" id="1.10.10.60">
    <property type="entry name" value="Homeodomain-like"/>
    <property type="match status" value="2"/>
</dbReference>
<dbReference type="GO" id="GO:0043565">
    <property type="term" value="F:sequence-specific DNA binding"/>
    <property type="evidence" value="ECO:0007669"/>
    <property type="project" value="InterPro"/>
</dbReference>
<dbReference type="Pfam" id="PF17853">
    <property type="entry name" value="GGDEF_2"/>
    <property type="match status" value="1"/>
</dbReference>
<gene>
    <name evidence="6" type="ORF">E1757_24100</name>
</gene>
<keyword evidence="1" id="KW-0805">Transcription regulation</keyword>
<dbReference type="OrthoDB" id="1975037at2"/>
<keyword evidence="4" id="KW-0812">Transmembrane</keyword>
<dbReference type="SUPFAM" id="SSF46689">
    <property type="entry name" value="Homeodomain-like"/>
    <property type="match status" value="1"/>
</dbReference>
<proteinExistence type="predicted"/>
<evidence type="ECO:0000313" key="6">
    <source>
        <dbReference type="EMBL" id="TDF94489.1"/>
    </source>
</evidence>
<evidence type="ECO:0000256" key="3">
    <source>
        <dbReference type="ARBA" id="ARBA00023163"/>
    </source>
</evidence>
<comment type="caution">
    <text evidence="6">The sequence shown here is derived from an EMBL/GenBank/DDBJ whole genome shotgun (WGS) entry which is preliminary data.</text>
</comment>
<feature type="transmembrane region" description="Helical" evidence="4">
    <location>
        <begin position="12"/>
        <end position="33"/>
    </location>
</feature>
<dbReference type="InterPro" id="IPR009057">
    <property type="entry name" value="Homeodomain-like_sf"/>
</dbReference>
<dbReference type="Pfam" id="PF12833">
    <property type="entry name" value="HTH_18"/>
    <property type="match status" value="1"/>
</dbReference>
<evidence type="ECO:0000259" key="5">
    <source>
        <dbReference type="PROSITE" id="PS01124"/>
    </source>
</evidence>
<dbReference type="InterPro" id="IPR018060">
    <property type="entry name" value="HTH_AraC"/>
</dbReference>